<evidence type="ECO:0000313" key="3">
    <source>
        <dbReference type="Proteomes" id="UP000800235"/>
    </source>
</evidence>
<proteinExistence type="predicted"/>
<dbReference type="Gene3D" id="3.30.710.10">
    <property type="entry name" value="Potassium Channel Kv1.1, Chain A"/>
    <property type="match status" value="1"/>
</dbReference>
<keyword evidence="3" id="KW-1185">Reference proteome</keyword>
<dbReference type="InterPro" id="IPR000210">
    <property type="entry name" value="BTB/POZ_dom"/>
</dbReference>
<dbReference type="EMBL" id="MU007012">
    <property type="protein sequence ID" value="KAF2435661.1"/>
    <property type="molecule type" value="Genomic_DNA"/>
</dbReference>
<dbReference type="PROSITE" id="PS50097">
    <property type="entry name" value="BTB"/>
    <property type="match status" value="1"/>
</dbReference>
<evidence type="ECO:0000313" key="2">
    <source>
        <dbReference type="EMBL" id="KAF2435661.1"/>
    </source>
</evidence>
<dbReference type="OrthoDB" id="194443at2759"/>
<dbReference type="AlphaFoldDB" id="A0A9P4P1F6"/>
<gene>
    <name evidence="2" type="ORF">EJ08DRAFT_284266</name>
</gene>
<name>A0A9P4P1F6_9PEZI</name>
<organism evidence="2 3">
    <name type="scientific">Tothia fuscella</name>
    <dbReference type="NCBI Taxonomy" id="1048955"/>
    <lineage>
        <taxon>Eukaryota</taxon>
        <taxon>Fungi</taxon>
        <taxon>Dikarya</taxon>
        <taxon>Ascomycota</taxon>
        <taxon>Pezizomycotina</taxon>
        <taxon>Dothideomycetes</taxon>
        <taxon>Pleosporomycetidae</taxon>
        <taxon>Venturiales</taxon>
        <taxon>Cylindrosympodiaceae</taxon>
        <taxon>Tothia</taxon>
    </lineage>
</organism>
<comment type="caution">
    <text evidence="2">The sequence shown here is derived from an EMBL/GenBank/DDBJ whole genome shotgun (WGS) entry which is preliminary data.</text>
</comment>
<sequence>MPSPVTSPTGHLAVPVSTKYPRVPVLRSSASASSITILIDHKETDEIHPTRNPQASRDESLTHIAPPNSAYVSGETSPALGSLNQVESGAATTTILAGPSEKAFVVHTDLLISRSPYFKQIHTQQFFDSAGLSPSCANLCTSFTSHDTICYRDIDEFACALLVRWLYGASLAGPSDHHSMLQHLCLYVLASRFGIENLQNLVMDQVRWYYRTANVTAPSCWLEYIYSATPGPNKMRQFLVATAAYRVMSEGVLSGGLKSTLAKGGEIAIDFIQAQITNMRDGTRDVRRGNDCFWHVHRESRFCTNQISEVWHQEQSRNRG</sequence>
<dbReference type="Proteomes" id="UP000800235">
    <property type="component" value="Unassembled WGS sequence"/>
</dbReference>
<dbReference type="PANTHER" id="PTHR47843">
    <property type="entry name" value="BTB DOMAIN-CONTAINING PROTEIN-RELATED"/>
    <property type="match status" value="1"/>
</dbReference>
<protein>
    <recommendedName>
        <fullName evidence="1">BTB domain-containing protein</fullName>
    </recommendedName>
</protein>
<accession>A0A9P4P1F6</accession>
<dbReference type="InterPro" id="IPR011333">
    <property type="entry name" value="SKP1/BTB/POZ_sf"/>
</dbReference>
<dbReference type="PANTHER" id="PTHR47843:SF2">
    <property type="entry name" value="BTB DOMAIN-CONTAINING PROTEIN"/>
    <property type="match status" value="1"/>
</dbReference>
<dbReference type="SUPFAM" id="SSF54695">
    <property type="entry name" value="POZ domain"/>
    <property type="match status" value="1"/>
</dbReference>
<evidence type="ECO:0000259" key="1">
    <source>
        <dbReference type="PROSITE" id="PS50097"/>
    </source>
</evidence>
<feature type="domain" description="BTB" evidence="1">
    <location>
        <begin position="91"/>
        <end position="175"/>
    </location>
</feature>
<dbReference type="CDD" id="cd18186">
    <property type="entry name" value="BTB_POZ_ZBTB_KLHL-like"/>
    <property type="match status" value="1"/>
</dbReference>
<reference evidence="2" key="1">
    <citation type="journal article" date="2020" name="Stud. Mycol.">
        <title>101 Dothideomycetes genomes: a test case for predicting lifestyles and emergence of pathogens.</title>
        <authorList>
            <person name="Haridas S."/>
            <person name="Albert R."/>
            <person name="Binder M."/>
            <person name="Bloem J."/>
            <person name="Labutti K."/>
            <person name="Salamov A."/>
            <person name="Andreopoulos B."/>
            <person name="Baker S."/>
            <person name="Barry K."/>
            <person name="Bills G."/>
            <person name="Bluhm B."/>
            <person name="Cannon C."/>
            <person name="Castanera R."/>
            <person name="Culley D."/>
            <person name="Daum C."/>
            <person name="Ezra D."/>
            <person name="Gonzalez J."/>
            <person name="Henrissat B."/>
            <person name="Kuo A."/>
            <person name="Liang C."/>
            <person name="Lipzen A."/>
            <person name="Lutzoni F."/>
            <person name="Magnuson J."/>
            <person name="Mondo S."/>
            <person name="Nolan M."/>
            <person name="Ohm R."/>
            <person name="Pangilinan J."/>
            <person name="Park H.-J."/>
            <person name="Ramirez L."/>
            <person name="Alfaro M."/>
            <person name="Sun H."/>
            <person name="Tritt A."/>
            <person name="Yoshinaga Y."/>
            <person name="Zwiers L.-H."/>
            <person name="Turgeon B."/>
            <person name="Goodwin S."/>
            <person name="Spatafora J."/>
            <person name="Crous P."/>
            <person name="Grigoriev I."/>
        </authorList>
    </citation>
    <scope>NUCLEOTIDE SEQUENCE</scope>
    <source>
        <strain evidence="2">CBS 130266</strain>
    </source>
</reference>